<dbReference type="Pfam" id="PF00708">
    <property type="entry name" value="Acylphosphatase"/>
    <property type="match status" value="1"/>
</dbReference>
<organism evidence="8 9">
    <name type="scientific">Arthrobacter globiformis</name>
    <dbReference type="NCBI Taxonomy" id="1665"/>
    <lineage>
        <taxon>Bacteria</taxon>
        <taxon>Bacillati</taxon>
        <taxon>Actinomycetota</taxon>
        <taxon>Actinomycetes</taxon>
        <taxon>Micrococcales</taxon>
        <taxon>Micrococcaceae</taxon>
        <taxon>Arthrobacter</taxon>
    </lineage>
</organism>
<evidence type="ECO:0000313" key="9">
    <source>
        <dbReference type="Proteomes" id="UP000249166"/>
    </source>
</evidence>
<evidence type="ECO:0000256" key="4">
    <source>
        <dbReference type="ARBA" id="ARBA00047645"/>
    </source>
</evidence>
<feature type="domain" description="Acylphosphatase-like" evidence="7">
    <location>
        <begin position="13"/>
        <end position="100"/>
    </location>
</feature>
<evidence type="ECO:0000313" key="8">
    <source>
        <dbReference type="EMBL" id="RAM38417.1"/>
    </source>
</evidence>
<dbReference type="PROSITE" id="PS51160">
    <property type="entry name" value="ACYLPHOSPHATASE_3"/>
    <property type="match status" value="1"/>
</dbReference>
<dbReference type="InterPro" id="IPR020456">
    <property type="entry name" value="Acylphosphatase"/>
</dbReference>
<keyword evidence="5 8" id="KW-0378">Hydrolase</keyword>
<dbReference type="NCBIfam" id="NF011001">
    <property type="entry name" value="PRK14427.1"/>
    <property type="match status" value="1"/>
</dbReference>
<evidence type="ECO:0000256" key="1">
    <source>
        <dbReference type="ARBA" id="ARBA00005614"/>
    </source>
</evidence>
<dbReference type="AlphaFoldDB" id="A0A328HIK0"/>
<dbReference type="GO" id="GO:0003998">
    <property type="term" value="F:acylphosphatase activity"/>
    <property type="evidence" value="ECO:0007669"/>
    <property type="project" value="UniProtKB-EC"/>
</dbReference>
<dbReference type="InterPro" id="IPR036046">
    <property type="entry name" value="Acylphosphatase-like_dom_sf"/>
</dbReference>
<reference evidence="8 9" key="1">
    <citation type="submission" date="2018-04" db="EMBL/GenBank/DDBJ databases">
        <title>Bacteria isolated from cave deposits of Manipur.</title>
        <authorList>
            <person name="Sahoo D."/>
            <person name="Sarangthem I."/>
            <person name="Nandeibam J."/>
        </authorList>
    </citation>
    <scope>NUCLEOTIDE SEQUENCE [LARGE SCALE GENOMIC DNA]</scope>
    <source>
        <strain evidence="9">mrc11</strain>
    </source>
</reference>
<dbReference type="PROSITE" id="PS00150">
    <property type="entry name" value="ACYLPHOSPHATASE_1"/>
    <property type="match status" value="1"/>
</dbReference>
<protein>
    <recommendedName>
        <fullName evidence="3 5">acylphosphatase</fullName>
        <ecNumber evidence="2 5">3.6.1.7</ecNumber>
    </recommendedName>
</protein>
<evidence type="ECO:0000259" key="7">
    <source>
        <dbReference type="PROSITE" id="PS51160"/>
    </source>
</evidence>
<sequence>MTDSNAADPDSVRLTARVTGMVQGVGFRYWTARKADELGLTGSVRNDDDGSVAVVAEGPQPDIVEFRRWLGSSHAPGRVAHVDEKVSPAEGGFGSFQVVS</sequence>
<feature type="active site" evidence="5">
    <location>
        <position position="28"/>
    </location>
</feature>
<dbReference type="InterPro" id="IPR001792">
    <property type="entry name" value="Acylphosphatase-like_dom"/>
</dbReference>
<accession>A0A328HIK0</accession>
<dbReference type="Gene3D" id="3.30.70.100">
    <property type="match status" value="1"/>
</dbReference>
<evidence type="ECO:0000256" key="3">
    <source>
        <dbReference type="ARBA" id="ARBA00015991"/>
    </source>
</evidence>
<dbReference type="InterPro" id="IPR017968">
    <property type="entry name" value="Acylphosphatase_CS"/>
</dbReference>
<dbReference type="EC" id="3.6.1.7" evidence="2 5"/>
<dbReference type="PANTHER" id="PTHR47268">
    <property type="entry name" value="ACYLPHOSPHATASE"/>
    <property type="match status" value="1"/>
</dbReference>
<dbReference type="RefSeq" id="WP_111902885.1">
    <property type="nucleotide sequence ID" value="NZ_QLNP01000062.1"/>
</dbReference>
<dbReference type="SUPFAM" id="SSF54975">
    <property type="entry name" value="Acylphosphatase/BLUF domain-like"/>
    <property type="match status" value="1"/>
</dbReference>
<gene>
    <name evidence="8" type="ORF">DBZ45_05330</name>
</gene>
<evidence type="ECO:0000256" key="5">
    <source>
        <dbReference type="PROSITE-ProRule" id="PRU00520"/>
    </source>
</evidence>
<comment type="similarity">
    <text evidence="1 6">Belongs to the acylphosphatase family.</text>
</comment>
<evidence type="ECO:0000256" key="6">
    <source>
        <dbReference type="RuleBase" id="RU004168"/>
    </source>
</evidence>
<dbReference type="OrthoDB" id="3182027at2"/>
<dbReference type="EMBL" id="QLNP01000062">
    <property type="protein sequence ID" value="RAM38417.1"/>
    <property type="molecule type" value="Genomic_DNA"/>
</dbReference>
<dbReference type="Proteomes" id="UP000249166">
    <property type="component" value="Unassembled WGS sequence"/>
</dbReference>
<comment type="caution">
    <text evidence="8">The sequence shown here is derived from an EMBL/GenBank/DDBJ whole genome shotgun (WGS) entry which is preliminary data.</text>
</comment>
<feature type="active site" evidence="5">
    <location>
        <position position="46"/>
    </location>
</feature>
<name>A0A328HIK0_ARTGO</name>
<dbReference type="PANTHER" id="PTHR47268:SF4">
    <property type="entry name" value="ACYLPHOSPHATASE"/>
    <property type="match status" value="1"/>
</dbReference>
<comment type="catalytic activity">
    <reaction evidence="4 5">
        <text>an acyl phosphate + H2O = a carboxylate + phosphate + H(+)</text>
        <dbReference type="Rhea" id="RHEA:14965"/>
        <dbReference type="ChEBI" id="CHEBI:15377"/>
        <dbReference type="ChEBI" id="CHEBI:15378"/>
        <dbReference type="ChEBI" id="CHEBI:29067"/>
        <dbReference type="ChEBI" id="CHEBI:43474"/>
        <dbReference type="ChEBI" id="CHEBI:59918"/>
        <dbReference type="EC" id="3.6.1.7"/>
    </reaction>
</comment>
<evidence type="ECO:0000256" key="2">
    <source>
        <dbReference type="ARBA" id="ARBA00012150"/>
    </source>
</evidence>
<proteinExistence type="inferred from homology"/>